<dbReference type="PANTHER" id="PTHR32305">
    <property type="match status" value="1"/>
</dbReference>
<evidence type="ECO:0000313" key="4">
    <source>
        <dbReference type="EMBL" id="SHL02905.1"/>
    </source>
</evidence>
<feature type="compositionally biased region" description="Low complexity" evidence="1">
    <location>
        <begin position="23"/>
        <end position="35"/>
    </location>
</feature>
<feature type="region of interest" description="Disordered" evidence="1">
    <location>
        <begin position="1264"/>
        <end position="1284"/>
    </location>
</feature>
<dbReference type="Proteomes" id="UP000184028">
    <property type="component" value="Unassembled WGS sequence"/>
</dbReference>
<evidence type="ECO:0000256" key="1">
    <source>
        <dbReference type="SAM" id="MobiDB-lite"/>
    </source>
</evidence>
<dbReference type="Gene3D" id="2.180.10.10">
    <property type="entry name" value="RHS repeat-associated core"/>
    <property type="match status" value="1"/>
</dbReference>
<proteinExistence type="predicted"/>
<sequence>MRKKIILCIVLFGCTLLGYTQNNKSSNQTTTVTTVYEPDPFPPTEPGGPGLPADPLDPFPSDPTGPLDPIVPADPGSGSGSGSPDPVAAPSVSLNYILTTTYKKPVTAALDSPSLDQASQNITYFDGLGRPIQQIAYRQSASSKDIITHIEYDGFGRQTEEYLPFKSETANMTFDPAGKTNVLSYYSSPNPVLNGNPALEATTNPFSKKELEASPLNRVLKQAAAGNDWKSGSGHEIKLDYQANGTDEVKLYIANTSWNPTSGLYDISFSDSGSYPANELYKNITYDENTAASPLEANGSTVEFKNKEGQVVLKRTYDAQVKHDTYYVYDIYGNLTYVIPPKAVDLIGSTTTLQADLTSTAVVASGTTLNLMATNSIRLLPGFNAQTGSTFVASIDNGNQSVLDNLCYQYKYDHRNRLVEKKLPGKQWEFIVYDKLDRVVATGPANAPFLDLSSVGWIITKYDAFNRPVYTAWATASPATTEGRKTLQAAQNSTSLTILSESKQTSGSLDQIPAYYSNVVEPKVFKLLTVNYYDNYTLPGTPSITVPVSVEGAAVRTTAQIKGLTAASWTRVLTTSTETLGETTATFYDDKARPVRTYTANHLGGYTYTDSKLDFLGKPQYSITHHKRTNETELVTKDTFTYSLQDRLLTQTHQINGGNIETIAENTYDELGQLISKKVGNNTQNINYTYNIRGWMTAINNVNALTQDSDPKDLFAFQINYNNPTTGGTALYNGNISQTNWKTSNSENTIRSYNYSYDKLNRLINADFRNNTTTAENSSYFEKLQYDKNGNITFLHRSGDVVSQANLEWMDYMTYYYDGNQLSRIKEDGNNYFGFTTQIAPANTTNQYSYDANGNMTSDTNKNITSITYNHLNLPTQITFAATGNIVYIYNAAGQKVQKIVNETGKPTITTDYLGGYQYNNGTLKFFPTAEGYIEPSAGSYKYVYQYKDHLGNVRLSYDKNLVIQEENNYYPFGLKQEGYNTVKNSTSDALKYKYNGKELQDELGLAMYDYGARNYDPALGRWMNIDPLAEKSRRYSPYVYALNNPVYFIDPDGMMADDWKTDANGNMIFDPNLTKENASTQLNDGDSYVGATYTEDVSNDAGNYTLNYNADGSISSSDNYTNPSSDGLRIFGYGGDAVGGSGNLGNDRGSGSINADTTGGGVVSNLLNSVNVLADLFNSYLMSNPTTMGLGMKLKYGNSNNQSTPEATATPTEPEIFTGQRYHYTAPDPVGVSNSVPFAGKPIDTTVPIGNKSIINVLNTRDSVRSAKESREKNIEHKRKFGY</sequence>
<dbReference type="InterPro" id="IPR045619">
    <property type="entry name" value="DUF6443"/>
</dbReference>
<dbReference type="RefSeq" id="WP_245179125.1">
    <property type="nucleotide sequence ID" value="NZ_FRBT01000001.1"/>
</dbReference>
<dbReference type="PANTHER" id="PTHR32305:SF15">
    <property type="entry name" value="PROTEIN RHSA-RELATED"/>
    <property type="match status" value="1"/>
</dbReference>
<evidence type="ECO:0000259" key="3">
    <source>
        <dbReference type="Pfam" id="PF20041"/>
    </source>
</evidence>
<name>A0A1M6XAU8_9FLAO</name>
<gene>
    <name evidence="4" type="ORF">SAMN05444484_10161</name>
</gene>
<dbReference type="InterPro" id="IPR050708">
    <property type="entry name" value="T6SS_VgrG/RHS"/>
</dbReference>
<keyword evidence="5" id="KW-1185">Reference proteome</keyword>
<evidence type="ECO:0000313" key="5">
    <source>
        <dbReference type="Proteomes" id="UP000184028"/>
    </source>
</evidence>
<dbReference type="Pfam" id="PF20041">
    <property type="entry name" value="DUF6443"/>
    <property type="match status" value="1"/>
</dbReference>
<dbReference type="NCBIfam" id="NF045639">
    <property type="entry name" value="GCX_COOH"/>
    <property type="match status" value="1"/>
</dbReference>
<accession>A0A1M6XAU8</accession>
<feature type="region of interest" description="Disordered" evidence="1">
    <location>
        <begin position="23"/>
        <end position="86"/>
    </location>
</feature>
<dbReference type="STRING" id="946677.SAMN05444484_10161"/>
<feature type="chain" id="PRO_5012048266" evidence="2">
    <location>
        <begin position="21"/>
        <end position="1284"/>
    </location>
</feature>
<dbReference type="NCBIfam" id="TIGR03696">
    <property type="entry name" value="Rhs_assc_core"/>
    <property type="match status" value="1"/>
</dbReference>
<feature type="compositionally biased region" description="Low complexity" evidence="1">
    <location>
        <begin position="71"/>
        <end position="86"/>
    </location>
</feature>
<protein>
    <submittedName>
        <fullName evidence="4">RHS repeat-associated core domain-containing protein</fullName>
    </submittedName>
</protein>
<reference evidence="5" key="1">
    <citation type="submission" date="2016-11" db="EMBL/GenBank/DDBJ databases">
        <authorList>
            <person name="Varghese N."/>
            <person name="Submissions S."/>
        </authorList>
    </citation>
    <scope>NUCLEOTIDE SEQUENCE [LARGE SCALE GENOMIC DNA]</scope>
    <source>
        <strain evidence="5">DSM 24724</strain>
    </source>
</reference>
<dbReference type="EMBL" id="FRBT01000001">
    <property type="protein sequence ID" value="SHL02905.1"/>
    <property type="molecule type" value="Genomic_DNA"/>
</dbReference>
<keyword evidence="2" id="KW-0732">Signal</keyword>
<dbReference type="InterPro" id="IPR055015">
    <property type="entry name" value="GCX_COOH"/>
</dbReference>
<feature type="signal peptide" evidence="2">
    <location>
        <begin position="1"/>
        <end position="20"/>
    </location>
</feature>
<evidence type="ECO:0000256" key="2">
    <source>
        <dbReference type="SAM" id="SignalP"/>
    </source>
</evidence>
<feature type="domain" description="DUF6443" evidence="3">
    <location>
        <begin position="99"/>
        <end position="242"/>
    </location>
</feature>
<dbReference type="InterPro" id="IPR022385">
    <property type="entry name" value="Rhs_assc_core"/>
</dbReference>
<organism evidence="4 5">
    <name type="scientific">Flavobacterium chilense</name>
    <dbReference type="NCBI Taxonomy" id="946677"/>
    <lineage>
        <taxon>Bacteria</taxon>
        <taxon>Pseudomonadati</taxon>
        <taxon>Bacteroidota</taxon>
        <taxon>Flavobacteriia</taxon>
        <taxon>Flavobacteriales</taxon>
        <taxon>Flavobacteriaceae</taxon>
        <taxon>Flavobacterium</taxon>
    </lineage>
</organism>
<feature type="compositionally biased region" description="Basic and acidic residues" evidence="1">
    <location>
        <begin position="1264"/>
        <end position="1276"/>
    </location>
</feature>